<evidence type="ECO:0000313" key="2">
    <source>
        <dbReference type="EMBL" id="MFC7616199.1"/>
    </source>
</evidence>
<feature type="domain" description="Cupin type-2" evidence="1">
    <location>
        <begin position="18"/>
        <end position="88"/>
    </location>
</feature>
<sequence length="95" mass="10772">MRWERLTPEDDPHVEFLRVTYPPDTESCPPDNLMNHGGREYVHILAGRLEVQVAFARQVLTPGDSLNFDSSIPHRLANPFDEACLAIWCVVGRQG</sequence>
<dbReference type="Proteomes" id="UP001596512">
    <property type="component" value="Unassembled WGS sequence"/>
</dbReference>
<comment type="caution">
    <text evidence="2">The sequence shown here is derived from an EMBL/GenBank/DDBJ whole genome shotgun (WGS) entry which is preliminary data.</text>
</comment>
<keyword evidence="3" id="KW-1185">Reference proteome</keyword>
<dbReference type="EMBL" id="JBHTEY010000004">
    <property type="protein sequence ID" value="MFC7616199.1"/>
    <property type="molecule type" value="Genomic_DNA"/>
</dbReference>
<dbReference type="InterPro" id="IPR014710">
    <property type="entry name" value="RmlC-like_jellyroll"/>
</dbReference>
<evidence type="ECO:0000313" key="3">
    <source>
        <dbReference type="Proteomes" id="UP001596512"/>
    </source>
</evidence>
<organism evidence="2 3">
    <name type="scientific">Actinokineospora soli</name>
    <dbReference type="NCBI Taxonomy" id="1048753"/>
    <lineage>
        <taxon>Bacteria</taxon>
        <taxon>Bacillati</taxon>
        <taxon>Actinomycetota</taxon>
        <taxon>Actinomycetes</taxon>
        <taxon>Pseudonocardiales</taxon>
        <taxon>Pseudonocardiaceae</taxon>
        <taxon>Actinokineospora</taxon>
    </lineage>
</organism>
<protein>
    <submittedName>
        <fullName evidence="2">Cupin domain-containing protein</fullName>
    </submittedName>
</protein>
<dbReference type="InterPro" id="IPR011051">
    <property type="entry name" value="RmlC_Cupin_sf"/>
</dbReference>
<reference evidence="3" key="1">
    <citation type="journal article" date="2019" name="Int. J. Syst. Evol. Microbiol.">
        <title>The Global Catalogue of Microorganisms (GCM) 10K type strain sequencing project: providing services to taxonomists for standard genome sequencing and annotation.</title>
        <authorList>
            <consortium name="The Broad Institute Genomics Platform"/>
            <consortium name="The Broad Institute Genome Sequencing Center for Infectious Disease"/>
            <person name="Wu L."/>
            <person name="Ma J."/>
        </authorList>
    </citation>
    <scope>NUCLEOTIDE SEQUENCE [LARGE SCALE GENOMIC DNA]</scope>
    <source>
        <strain evidence="3">JCM 17695</strain>
    </source>
</reference>
<name>A0ABW2TST1_9PSEU</name>
<dbReference type="Gene3D" id="2.60.120.10">
    <property type="entry name" value="Jelly Rolls"/>
    <property type="match status" value="1"/>
</dbReference>
<dbReference type="InterPro" id="IPR013096">
    <property type="entry name" value="Cupin_2"/>
</dbReference>
<evidence type="ECO:0000259" key="1">
    <source>
        <dbReference type="Pfam" id="PF07883"/>
    </source>
</evidence>
<accession>A0ABW2TST1</accession>
<dbReference type="Pfam" id="PF07883">
    <property type="entry name" value="Cupin_2"/>
    <property type="match status" value="1"/>
</dbReference>
<dbReference type="SUPFAM" id="SSF51182">
    <property type="entry name" value="RmlC-like cupins"/>
    <property type="match status" value="1"/>
</dbReference>
<dbReference type="CDD" id="cd02209">
    <property type="entry name" value="cupin_XRE_C"/>
    <property type="match status" value="1"/>
</dbReference>
<gene>
    <name evidence="2" type="ORF">ACFQV2_24725</name>
</gene>
<proteinExistence type="predicted"/>